<reference evidence="7" key="1">
    <citation type="journal article" date="2020" name="Stud. Mycol.">
        <title>101 Dothideomycetes genomes: a test case for predicting lifestyles and emergence of pathogens.</title>
        <authorList>
            <person name="Haridas S."/>
            <person name="Albert R."/>
            <person name="Binder M."/>
            <person name="Bloem J."/>
            <person name="Labutti K."/>
            <person name="Salamov A."/>
            <person name="Andreopoulos B."/>
            <person name="Baker S."/>
            <person name="Barry K."/>
            <person name="Bills G."/>
            <person name="Bluhm B."/>
            <person name="Cannon C."/>
            <person name="Castanera R."/>
            <person name="Culley D."/>
            <person name="Daum C."/>
            <person name="Ezra D."/>
            <person name="Gonzalez J."/>
            <person name="Henrissat B."/>
            <person name="Kuo A."/>
            <person name="Liang C."/>
            <person name="Lipzen A."/>
            <person name="Lutzoni F."/>
            <person name="Magnuson J."/>
            <person name="Mondo S."/>
            <person name="Nolan M."/>
            <person name="Ohm R."/>
            <person name="Pangilinan J."/>
            <person name="Park H.-J."/>
            <person name="Ramirez L."/>
            <person name="Alfaro M."/>
            <person name="Sun H."/>
            <person name="Tritt A."/>
            <person name="Yoshinaga Y."/>
            <person name="Zwiers L.-H."/>
            <person name="Turgeon B."/>
            <person name="Goodwin S."/>
            <person name="Spatafora J."/>
            <person name="Crous P."/>
            <person name="Grigoriev I."/>
        </authorList>
    </citation>
    <scope>NUCLEOTIDE SEQUENCE</scope>
    <source>
        <strain evidence="7">CBS 107.79</strain>
    </source>
</reference>
<evidence type="ECO:0000313" key="8">
    <source>
        <dbReference type="Proteomes" id="UP000800036"/>
    </source>
</evidence>
<organism evidence="7 8">
    <name type="scientific">Bimuria novae-zelandiae CBS 107.79</name>
    <dbReference type="NCBI Taxonomy" id="1447943"/>
    <lineage>
        <taxon>Eukaryota</taxon>
        <taxon>Fungi</taxon>
        <taxon>Dikarya</taxon>
        <taxon>Ascomycota</taxon>
        <taxon>Pezizomycotina</taxon>
        <taxon>Dothideomycetes</taxon>
        <taxon>Pleosporomycetidae</taxon>
        <taxon>Pleosporales</taxon>
        <taxon>Massarineae</taxon>
        <taxon>Didymosphaeriaceae</taxon>
        <taxon>Bimuria</taxon>
    </lineage>
</organism>
<dbReference type="InterPro" id="IPR020843">
    <property type="entry name" value="ER"/>
</dbReference>
<dbReference type="InterPro" id="IPR013154">
    <property type="entry name" value="ADH-like_N"/>
</dbReference>
<dbReference type="InterPro" id="IPR013968">
    <property type="entry name" value="PKS_KR"/>
</dbReference>
<dbReference type="Gene3D" id="1.10.1200.10">
    <property type="entry name" value="ACP-like"/>
    <property type="match status" value="1"/>
</dbReference>
<dbReference type="GO" id="GO:0016491">
    <property type="term" value="F:oxidoreductase activity"/>
    <property type="evidence" value="ECO:0007669"/>
    <property type="project" value="InterPro"/>
</dbReference>
<proteinExistence type="predicted"/>
<keyword evidence="5" id="KW-0732">Signal</keyword>
<dbReference type="GO" id="GO:0031177">
    <property type="term" value="F:phosphopantetheine binding"/>
    <property type="evidence" value="ECO:0007669"/>
    <property type="project" value="InterPro"/>
</dbReference>
<evidence type="ECO:0000256" key="3">
    <source>
        <dbReference type="ARBA" id="ARBA00022679"/>
    </source>
</evidence>
<accession>A0A6A5V950</accession>
<dbReference type="AlphaFoldDB" id="A0A6A5V950"/>
<dbReference type="PROSITE" id="PS50075">
    <property type="entry name" value="CARRIER"/>
    <property type="match status" value="1"/>
</dbReference>
<dbReference type="Pfam" id="PF23297">
    <property type="entry name" value="ACP_SdgA_C"/>
    <property type="match status" value="1"/>
</dbReference>
<keyword evidence="3" id="KW-0808">Transferase</keyword>
<dbReference type="InterPro" id="IPR036736">
    <property type="entry name" value="ACP-like_sf"/>
</dbReference>
<dbReference type="InterPro" id="IPR050091">
    <property type="entry name" value="PKS_NRPS_Biosynth_Enz"/>
</dbReference>
<dbReference type="Pfam" id="PF23114">
    <property type="entry name" value="NAD-bd_HRPKS_sdrA"/>
    <property type="match status" value="1"/>
</dbReference>
<dbReference type="SUPFAM" id="SSF50129">
    <property type="entry name" value="GroES-like"/>
    <property type="match status" value="1"/>
</dbReference>
<dbReference type="Pfam" id="PF08659">
    <property type="entry name" value="KR"/>
    <property type="match status" value="2"/>
</dbReference>
<keyword evidence="1" id="KW-0596">Phosphopantetheine</keyword>
<dbReference type="InterPro" id="IPR036291">
    <property type="entry name" value="NAD(P)-bd_dom_sf"/>
</dbReference>
<dbReference type="SMART" id="SM00822">
    <property type="entry name" value="PKS_KR"/>
    <property type="match status" value="1"/>
</dbReference>
<dbReference type="CDD" id="cd05195">
    <property type="entry name" value="enoyl_red"/>
    <property type="match status" value="1"/>
</dbReference>
<evidence type="ECO:0000256" key="2">
    <source>
        <dbReference type="ARBA" id="ARBA00022553"/>
    </source>
</evidence>
<dbReference type="Proteomes" id="UP000800036">
    <property type="component" value="Unassembled WGS sequence"/>
</dbReference>
<dbReference type="PROSITE" id="PS00012">
    <property type="entry name" value="PHOSPHOPANTETHEINE"/>
    <property type="match status" value="1"/>
</dbReference>
<dbReference type="GO" id="GO:0030639">
    <property type="term" value="P:polyketide biosynthetic process"/>
    <property type="evidence" value="ECO:0007669"/>
    <property type="project" value="UniProtKB-ARBA"/>
</dbReference>
<dbReference type="InterPro" id="IPR011032">
    <property type="entry name" value="GroES-like_sf"/>
</dbReference>
<dbReference type="FunFam" id="3.40.50.720:FF:000209">
    <property type="entry name" value="Polyketide synthase Pks12"/>
    <property type="match status" value="1"/>
</dbReference>
<keyword evidence="2" id="KW-0597">Phosphoprotein</keyword>
<sequence>MKSTLLSSTKFLWVCSAAVEDDSYPAKALSTGLLRSLRSEDVMKRIVTLTIEDNVIASSGRSIVAQISEVFKKSFLQGSRELEYAVRQDTFWVPRLSYKEQLNVSIREAITPALRDETWASEPPVKLSVAALGALDSLCFTEDHEYETSLGPHQVEIEAKAWGLNFRDVFLALGRLKEADGFGFECAGYVRRVGSHCTGFAPGDRVCKVARNTMRQYPRSDEQEVHQIPHNMSFEEAAGMMGPAITAVYILIEVARLRRGERVLIHSAAGGTGQLAVMLAQSLGAEVYCTVGTEKKKAHLMQHFGIPEERILYSRDSLFAKGIRRFTDGHVIDVLLNSLAGDSLTEGWKCMAPYGRFVEIGKVDIMSNTSLPMEGFQRNVTFTAVDFYHTTLYRKAITKDMLAKVMLLARTGAFTAPNPLHIYPTSKVEAAFRYLQSSQHIGRIVVAPQERDIVSKSLCKKPTWGFVENASYIVVGGFGGLGRAVLPWTVNKGARHLVILSRMGPVSAAAQRVVAELQALGVQVYAPKCDASSRSNLAAVLDTVRMTMPPIKGCINAAMLLQVCEPMHTLNMDFFLLFSSLSGVYGTPDQANYAAGCTSQDALARQRVDQGLKAVSIDIGWMRTIGIVAESELYQRVHTVGEKNDIAVKALVGKIARALAIPAADIDTARPLFEYGVDSLVALELRNWMVSRAP</sequence>
<dbReference type="Pfam" id="PF13602">
    <property type="entry name" value="ADH_zinc_N_2"/>
    <property type="match status" value="1"/>
</dbReference>
<evidence type="ECO:0000256" key="1">
    <source>
        <dbReference type="ARBA" id="ARBA00022450"/>
    </source>
</evidence>
<dbReference type="Gene3D" id="3.90.180.10">
    <property type="entry name" value="Medium-chain alcohol dehydrogenases, catalytic domain"/>
    <property type="match status" value="1"/>
</dbReference>
<dbReference type="GO" id="GO:1901336">
    <property type="term" value="P:lactone biosynthetic process"/>
    <property type="evidence" value="ECO:0007669"/>
    <property type="project" value="UniProtKB-ARBA"/>
</dbReference>
<gene>
    <name evidence="7" type="ORF">BU23DRAFT_463523</name>
</gene>
<dbReference type="SUPFAM" id="SSF47336">
    <property type="entry name" value="ACP-like"/>
    <property type="match status" value="1"/>
</dbReference>
<name>A0A6A5V950_9PLEO</name>
<dbReference type="InterPro" id="IPR056501">
    <property type="entry name" value="NAD-bd_HRPKS_sdrA"/>
</dbReference>
<dbReference type="PANTHER" id="PTHR43775:SF29">
    <property type="entry name" value="ASPERFURANONE POLYKETIDE SYNTHASE AFOG-RELATED"/>
    <property type="match status" value="1"/>
</dbReference>
<feature type="signal peptide" evidence="5">
    <location>
        <begin position="1"/>
        <end position="17"/>
    </location>
</feature>
<evidence type="ECO:0000256" key="4">
    <source>
        <dbReference type="ARBA" id="ARBA00023268"/>
    </source>
</evidence>
<dbReference type="SMART" id="SM00823">
    <property type="entry name" value="PKS_PP"/>
    <property type="match status" value="1"/>
</dbReference>
<dbReference type="InterPro" id="IPR057326">
    <property type="entry name" value="KR_dom"/>
</dbReference>
<keyword evidence="8" id="KW-1185">Reference proteome</keyword>
<dbReference type="SUPFAM" id="SSF51735">
    <property type="entry name" value="NAD(P)-binding Rossmann-fold domains"/>
    <property type="match status" value="2"/>
</dbReference>
<evidence type="ECO:0000313" key="7">
    <source>
        <dbReference type="EMBL" id="KAF1973923.1"/>
    </source>
</evidence>
<dbReference type="SMART" id="SM00829">
    <property type="entry name" value="PKS_ER"/>
    <property type="match status" value="1"/>
</dbReference>
<dbReference type="Pfam" id="PF08240">
    <property type="entry name" value="ADH_N"/>
    <property type="match status" value="1"/>
</dbReference>
<feature type="chain" id="PRO_5025328106" evidence="5">
    <location>
        <begin position="18"/>
        <end position="694"/>
    </location>
</feature>
<dbReference type="GO" id="GO:0004312">
    <property type="term" value="F:fatty acid synthase activity"/>
    <property type="evidence" value="ECO:0007669"/>
    <property type="project" value="TreeGrafter"/>
</dbReference>
<evidence type="ECO:0000256" key="5">
    <source>
        <dbReference type="SAM" id="SignalP"/>
    </source>
</evidence>
<dbReference type="OrthoDB" id="329835at2759"/>
<dbReference type="PANTHER" id="PTHR43775">
    <property type="entry name" value="FATTY ACID SYNTHASE"/>
    <property type="match status" value="1"/>
</dbReference>
<keyword evidence="4" id="KW-0511">Multifunctional enzyme</keyword>
<dbReference type="InterPro" id="IPR009081">
    <property type="entry name" value="PP-bd_ACP"/>
</dbReference>
<protein>
    <submittedName>
        <fullName evidence="7">KR-domain-containing protein</fullName>
    </submittedName>
</protein>
<evidence type="ECO:0000259" key="6">
    <source>
        <dbReference type="PROSITE" id="PS50075"/>
    </source>
</evidence>
<feature type="domain" description="Carrier" evidence="6">
    <location>
        <begin position="642"/>
        <end position="694"/>
    </location>
</feature>
<dbReference type="EMBL" id="ML976678">
    <property type="protein sequence ID" value="KAF1973923.1"/>
    <property type="molecule type" value="Genomic_DNA"/>
</dbReference>
<dbReference type="InterPro" id="IPR020806">
    <property type="entry name" value="PKS_PP-bd"/>
</dbReference>
<dbReference type="Gene3D" id="3.40.50.720">
    <property type="entry name" value="NAD(P)-binding Rossmann-like Domain"/>
    <property type="match status" value="2"/>
</dbReference>
<dbReference type="InterPro" id="IPR006162">
    <property type="entry name" value="Ppantetheine_attach_site"/>
</dbReference>
<dbReference type="GO" id="GO:0006633">
    <property type="term" value="P:fatty acid biosynthetic process"/>
    <property type="evidence" value="ECO:0007669"/>
    <property type="project" value="TreeGrafter"/>
</dbReference>